<keyword evidence="2" id="KW-1185">Reference proteome</keyword>
<protein>
    <submittedName>
        <fullName evidence="1">Uncharacterized protein</fullName>
    </submittedName>
</protein>
<sequence>MPFFRDTATTRVSHRCPVCFSVCCLGTKASAVCPSSTILPWPPPLPPSRVHFTNKFLVLSP</sequence>
<dbReference type="Proteomes" id="UP000006038">
    <property type="component" value="Chromosome 1"/>
</dbReference>
<dbReference type="EnsemblPlants" id="OB01G31710.1">
    <property type="protein sequence ID" value="OB01G31710.1"/>
    <property type="gene ID" value="OB01G31710"/>
</dbReference>
<proteinExistence type="predicted"/>
<evidence type="ECO:0000313" key="1">
    <source>
        <dbReference type="EnsemblPlants" id="OB01G31710.1"/>
    </source>
</evidence>
<dbReference type="HOGENOM" id="CLU_2929649_0_0_1"/>
<dbReference type="Gramene" id="OB01G31710.1">
    <property type="protein sequence ID" value="OB01G31710.1"/>
    <property type="gene ID" value="OB01G31710"/>
</dbReference>
<organism evidence="1">
    <name type="scientific">Oryza brachyantha</name>
    <name type="common">malo sina</name>
    <dbReference type="NCBI Taxonomy" id="4533"/>
    <lineage>
        <taxon>Eukaryota</taxon>
        <taxon>Viridiplantae</taxon>
        <taxon>Streptophyta</taxon>
        <taxon>Embryophyta</taxon>
        <taxon>Tracheophyta</taxon>
        <taxon>Spermatophyta</taxon>
        <taxon>Magnoliopsida</taxon>
        <taxon>Liliopsida</taxon>
        <taxon>Poales</taxon>
        <taxon>Poaceae</taxon>
        <taxon>BOP clade</taxon>
        <taxon>Oryzoideae</taxon>
        <taxon>Oryzeae</taxon>
        <taxon>Oryzinae</taxon>
        <taxon>Oryza</taxon>
    </lineage>
</organism>
<accession>J3L1R5</accession>
<dbReference type="AlphaFoldDB" id="J3L1R5"/>
<reference evidence="1" key="1">
    <citation type="journal article" date="2013" name="Nat. Commun.">
        <title>Whole-genome sequencing of Oryza brachyantha reveals mechanisms underlying Oryza genome evolution.</title>
        <authorList>
            <person name="Chen J."/>
            <person name="Huang Q."/>
            <person name="Gao D."/>
            <person name="Wang J."/>
            <person name="Lang Y."/>
            <person name="Liu T."/>
            <person name="Li B."/>
            <person name="Bai Z."/>
            <person name="Luis Goicoechea J."/>
            <person name="Liang C."/>
            <person name="Chen C."/>
            <person name="Zhang W."/>
            <person name="Sun S."/>
            <person name="Liao Y."/>
            <person name="Zhang X."/>
            <person name="Yang L."/>
            <person name="Song C."/>
            <person name="Wang M."/>
            <person name="Shi J."/>
            <person name="Liu G."/>
            <person name="Liu J."/>
            <person name="Zhou H."/>
            <person name="Zhou W."/>
            <person name="Yu Q."/>
            <person name="An N."/>
            <person name="Chen Y."/>
            <person name="Cai Q."/>
            <person name="Wang B."/>
            <person name="Liu B."/>
            <person name="Min J."/>
            <person name="Huang Y."/>
            <person name="Wu H."/>
            <person name="Li Z."/>
            <person name="Zhang Y."/>
            <person name="Yin Y."/>
            <person name="Song W."/>
            <person name="Jiang J."/>
            <person name="Jackson S.A."/>
            <person name="Wing R.A."/>
            <person name="Wang J."/>
            <person name="Chen M."/>
        </authorList>
    </citation>
    <scope>NUCLEOTIDE SEQUENCE [LARGE SCALE GENOMIC DNA]</scope>
    <source>
        <strain evidence="1">cv. IRGC 101232</strain>
    </source>
</reference>
<evidence type="ECO:0000313" key="2">
    <source>
        <dbReference type="Proteomes" id="UP000006038"/>
    </source>
</evidence>
<name>J3L1R5_ORYBR</name>
<reference evidence="1" key="2">
    <citation type="submission" date="2013-04" db="UniProtKB">
        <authorList>
            <consortium name="EnsemblPlants"/>
        </authorList>
    </citation>
    <scope>IDENTIFICATION</scope>
</reference>